<keyword evidence="3" id="KW-1185">Reference proteome</keyword>
<dbReference type="AlphaFoldDB" id="A0AAE3J6Z5"/>
<dbReference type="PANTHER" id="PTHR11106:SF27">
    <property type="entry name" value="MACRO DOMAIN-CONTAINING PROTEIN"/>
    <property type="match status" value="1"/>
</dbReference>
<dbReference type="PROSITE" id="PS51154">
    <property type="entry name" value="MACRO"/>
    <property type="match status" value="1"/>
</dbReference>
<dbReference type="SUPFAM" id="SSF52949">
    <property type="entry name" value="Macro domain-like"/>
    <property type="match status" value="1"/>
</dbReference>
<evidence type="ECO:0000259" key="1">
    <source>
        <dbReference type="PROSITE" id="PS51154"/>
    </source>
</evidence>
<gene>
    <name evidence="2" type="ORF">LKD71_11815</name>
</gene>
<dbReference type="InterPro" id="IPR043472">
    <property type="entry name" value="Macro_dom-like"/>
</dbReference>
<dbReference type="Proteomes" id="UP001197875">
    <property type="component" value="Unassembled WGS sequence"/>
</dbReference>
<sequence length="338" mass="37472">MPLQIVRNDITKMNVDAIVNAANTSLLGGGGVDGCIHRAAGPELLAECSTLHGCETGSAKITKGYRLPCKYVIHAVGPRWRDGRHQEQELLESCYRTSLNLAKENGCQSVAFPLISSGIYGYPKDQALKVAVDSISAFLLENEMMVYIVVFDRKAYQISGKLFADIAAYIDDRYVEEHTDSRAEQRRRLEALAEESCFEAAPAPLSPEAIGKSYSSQSLEEALGQIDESFSEMLLRKIGESGMTDAQCYKKANIDRKLFSKIRSDKFYKPSKPTVLAFALALELPLAQMQEMLGKAGFTLSHSNKFDIIVEYFVERGNYNVYEINEALFAFDQSLIGA</sequence>
<evidence type="ECO:0000313" key="3">
    <source>
        <dbReference type="Proteomes" id="UP001197875"/>
    </source>
</evidence>
<protein>
    <submittedName>
        <fullName evidence="2">O-acetyl-ADP-ribose deacetylase</fullName>
    </submittedName>
</protein>
<comment type="caution">
    <text evidence="2">The sequence shown here is derived from an EMBL/GenBank/DDBJ whole genome shotgun (WGS) entry which is preliminary data.</text>
</comment>
<dbReference type="NCBIfam" id="NF001664">
    <property type="entry name" value="PRK00431.1-6"/>
    <property type="match status" value="1"/>
</dbReference>
<dbReference type="RefSeq" id="WP_227615564.1">
    <property type="nucleotide sequence ID" value="NZ_JAJEPR010000020.1"/>
</dbReference>
<dbReference type="EMBL" id="JAJEPR010000020">
    <property type="protein sequence ID" value="MCC2190482.1"/>
    <property type="molecule type" value="Genomic_DNA"/>
</dbReference>
<dbReference type="CDD" id="cd02908">
    <property type="entry name" value="Macro_OAADPr_deacetylase"/>
    <property type="match status" value="1"/>
</dbReference>
<dbReference type="PANTHER" id="PTHR11106">
    <property type="entry name" value="GANGLIOSIDE INDUCED DIFFERENTIATION ASSOCIATED PROTEIN 2-RELATED"/>
    <property type="match status" value="1"/>
</dbReference>
<dbReference type="InterPro" id="IPR002589">
    <property type="entry name" value="Macro_dom"/>
</dbReference>
<proteinExistence type="predicted"/>
<dbReference type="SMART" id="SM00506">
    <property type="entry name" value="A1pp"/>
    <property type="match status" value="1"/>
</dbReference>
<name>A0AAE3J6Z5_9FIRM</name>
<dbReference type="Pfam" id="PF01661">
    <property type="entry name" value="Macro"/>
    <property type="match status" value="1"/>
</dbReference>
<evidence type="ECO:0000313" key="2">
    <source>
        <dbReference type="EMBL" id="MCC2190482.1"/>
    </source>
</evidence>
<dbReference type="Gene3D" id="3.40.220.10">
    <property type="entry name" value="Leucine Aminopeptidase, subunit E, domain 1"/>
    <property type="match status" value="1"/>
</dbReference>
<organism evidence="2 3">
    <name type="scientific">Fusicatenibacter faecihominis</name>
    <dbReference type="NCBI Taxonomy" id="2881276"/>
    <lineage>
        <taxon>Bacteria</taxon>
        <taxon>Bacillati</taxon>
        <taxon>Bacillota</taxon>
        <taxon>Clostridia</taxon>
        <taxon>Lachnospirales</taxon>
        <taxon>Lachnospiraceae</taxon>
        <taxon>Fusicatenibacter</taxon>
    </lineage>
</organism>
<accession>A0AAE3J6Z5</accession>
<feature type="domain" description="Macro" evidence="1">
    <location>
        <begin position="1"/>
        <end position="167"/>
    </location>
</feature>
<reference evidence="2 3" key="1">
    <citation type="submission" date="2021-10" db="EMBL/GenBank/DDBJ databases">
        <title>Anaerobic single-cell dispensing facilitates the cultivation of human gut bacteria.</title>
        <authorList>
            <person name="Afrizal A."/>
        </authorList>
    </citation>
    <scope>NUCLEOTIDE SEQUENCE [LARGE SCALE GENOMIC DNA]</scope>
    <source>
        <strain evidence="2 3">CLA-AA-H277</strain>
    </source>
</reference>